<dbReference type="Gene3D" id="1.10.10.10">
    <property type="entry name" value="Winged helix-like DNA-binding domain superfamily/Winged helix DNA-binding domain"/>
    <property type="match status" value="1"/>
</dbReference>
<keyword evidence="2" id="KW-1185">Reference proteome</keyword>
<evidence type="ECO:0000313" key="1">
    <source>
        <dbReference type="EMBL" id="ACI98892.1"/>
    </source>
</evidence>
<dbReference type="EMBL" id="CP000613">
    <property type="protein sequence ID" value="ACI98892.1"/>
    <property type="molecule type" value="Genomic_DNA"/>
</dbReference>
<name>B6IMZ5_RHOCS</name>
<dbReference type="Proteomes" id="UP000001591">
    <property type="component" value="Chromosome"/>
</dbReference>
<organism evidence="1 2">
    <name type="scientific">Rhodospirillum centenum (strain ATCC 51521 / SW)</name>
    <dbReference type="NCBI Taxonomy" id="414684"/>
    <lineage>
        <taxon>Bacteria</taxon>
        <taxon>Pseudomonadati</taxon>
        <taxon>Pseudomonadota</taxon>
        <taxon>Alphaproteobacteria</taxon>
        <taxon>Rhodospirillales</taxon>
        <taxon>Rhodospirillaceae</taxon>
        <taxon>Rhodospirillum</taxon>
    </lineage>
</organism>
<dbReference type="KEGG" id="rce:RC1_1488"/>
<dbReference type="InterPro" id="IPR036388">
    <property type="entry name" value="WH-like_DNA-bd_sf"/>
</dbReference>
<accession>B6IMZ5</accession>
<proteinExistence type="predicted"/>
<sequence>MVPLLNHLEPDALFLGVARDFCRRSPTMADRIMPPLVVALAKAGGYDAALTLVWKRGGQSPRLPSPYRIAGSWLAEIVGKATAIRMYHTLEARQTAEGRVHIPTRAAVRKCVRLACLEHLAAAGLSKARIASVLGMSERTVWRHISDRRKADLSRKQG</sequence>
<dbReference type="Pfam" id="PF13384">
    <property type="entry name" value="HTH_23"/>
    <property type="match status" value="1"/>
</dbReference>
<dbReference type="AlphaFoldDB" id="B6IMZ5"/>
<protein>
    <submittedName>
        <fullName evidence="1">Uncharacterized protein</fullName>
    </submittedName>
</protein>
<evidence type="ECO:0000313" key="2">
    <source>
        <dbReference type="Proteomes" id="UP000001591"/>
    </source>
</evidence>
<gene>
    <name evidence="1" type="ordered locus">RC1_1488</name>
</gene>
<dbReference type="STRING" id="414684.RC1_1488"/>
<reference evidence="1 2" key="1">
    <citation type="journal article" date="2010" name="BMC Genomics">
        <title>Metabolic flexibility revealed in the genome of the cyst-forming alpha-1 proteobacterium Rhodospirillum centenum.</title>
        <authorList>
            <person name="Lu Y.K."/>
            <person name="Marden J."/>
            <person name="Han M."/>
            <person name="Swingley W.D."/>
            <person name="Mastrian S.D."/>
            <person name="Chowdhury S.R."/>
            <person name="Hao J."/>
            <person name="Helmy T."/>
            <person name="Kim S."/>
            <person name="Kurdoglu A.A."/>
            <person name="Matthies H.J."/>
            <person name="Rollo D."/>
            <person name="Stothard P."/>
            <person name="Blankenship R.E."/>
            <person name="Bauer C.E."/>
            <person name="Touchman J.W."/>
        </authorList>
    </citation>
    <scope>NUCLEOTIDE SEQUENCE [LARGE SCALE GENOMIC DNA]</scope>
    <source>
        <strain evidence="2">ATCC 51521 / SW</strain>
    </source>
</reference>
<dbReference type="HOGENOM" id="CLU_1668024_0_0_5"/>